<dbReference type="GeneID" id="116196368"/>
<dbReference type="InterPro" id="IPR017930">
    <property type="entry name" value="Myb_dom"/>
</dbReference>
<dbReference type="GO" id="GO:0000978">
    <property type="term" value="F:RNA polymerase II cis-regulatory region sequence-specific DNA binding"/>
    <property type="evidence" value="ECO:0007669"/>
    <property type="project" value="TreeGrafter"/>
</dbReference>
<dbReference type="OrthoDB" id="2143914at2759"/>
<dbReference type="PANTHER" id="PTHR45614">
    <property type="entry name" value="MYB PROTEIN-RELATED"/>
    <property type="match status" value="1"/>
</dbReference>
<protein>
    <submittedName>
        <fullName evidence="7">Uncharacterized protein</fullName>
    </submittedName>
</protein>
<gene>
    <name evidence="7" type="ORF">CRG98_046062</name>
</gene>
<dbReference type="Pfam" id="PF00249">
    <property type="entry name" value="Myb_DNA-binding"/>
    <property type="match status" value="2"/>
</dbReference>
<dbReference type="PROSITE" id="PS51294">
    <property type="entry name" value="HTH_MYB"/>
    <property type="match status" value="2"/>
</dbReference>
<dbReference type="STRING" id="22663.A0A2I0HQF1"/>
<dbReference type="InterPro" id="IPR009057">
    <property type="entry name" value="Homeodomain-like_sf"/>
</dbReference>
<keyword evidence="3" id="KW-0805">Transcription regulation</keyword>
<dbReference type="InterPro" id="IPR001005">
    <property type="entry name" value="SANT/Myb"/>
</dbReference>
<name>A0A2I0HQF1_PUNGR</name>
<evidence type="ECO:0000256" key="1">
    <source>
        <dbReference type="ARBA" id="ARBA00004123"/>
    </source>
</evidence>
<evidence type="ECO:0000313" key="7">
    <source>
        <dbReference type="EMBL" id="PKI33506.1"/>
    </source>
</evidence>
<dbReference type="GO" id="GO:0000981">
    <property type="term" value="F:DNA-binding transcription factor activity, RNA polymerase II-specific"/>
    <property type="evidence" value="ECO:0007669"/>
    <property type="project" value="TreeGrafter"/>
</dbReference>
<reference evidence="7 8" key="1">
    <citation type="submission" date="2017-11" db="EMBL/GenBank/DDBJ databases">
        <title>De-novo sequencing of pomegranate (Punica granatum L.) genome.</title>
        <authorList>
            <person name="Akparov Z."/>
            <person name="Amiraslanov A."/>
            <person name="Hajiyeva S."/>
            <person name="Abbasov M."/>
            <person name="Kaur K."/>
            <person name="Hamwieh A."/>
            <person name="Solovyev V."/>
            <person name="Salamov A."/>
            <person name="Braich B."/>
            <person name="Kosarev P."/>
            <person name="Mahmoud A."/>
            <person name="Hajiyev E."/>
            <person name="Babayeva S."/>
            <person name="Izzatullayeva V."/>
            <person name="Mammadov A."/>
            <person name="Mammadov A."/>
            <person name="Sharifova S."/>
            <person name="Ojaghi J."/>
            <person name="Eynullazada K."/>
            <person name="Bayramov B."/>
            <person name="Abdulazimova A."/>
            <person name="Shahmuradov I."/>
        </authorList>
    </citation>
    <scope>NUCLEOTIDE SEQUENCE [LARGE SCALE GENOMIC DNA]</scope>
    <source>
        <strain evidence="8">cv. AG2017</strain>
        <tissue evidence="7">Leaf</tissue>
    </source>
</reference>
<dbReference type="PROSITE" id="PS50090">
    <property type="entry name" value="MYB_LIKE"/>
    <property type="match status" value="2"/>
</dbReference>
<evidence type="ECO:0000256" key="5">
    <source>
        <dbReference type="ARBA" id="ARBA00023163"/>
    </source>
</evidence>
<sequence length="255" mass="27653">MESTHRESDRVKGPWSPEEDELLRKLIQRHGARNWSLISQSVPGRSGKSCRLRWCNQLSPEVEHRPFTPEEDEIVIWAHATYGNRWATIAKLLNGRTDNAVKNHWNATLKRKQAGTATQQPPEKKLCIDYGSSPSPGTTSASGVSDSAAVPPFIDESGWAATPDDGPSTLLTLSLPGSNSTHSGTLLEKDSSSAPESGGRREVNPLTNGGDPKTASFGVELMSLVQEMVRTELRNFMLEGGGSKNDGSFGSDGRL</sequence>
<keyword evidence="6" id="KW-0539">Nucleus</keyword>
<evidence type="ECO:0000256" key="3">
    <source>
        <dbReference type="ARBA" id="ARBA00023015"/>
    </source>
</evidence>
<dbReference type="SUPFAM" id="SSF46689">
    <property type="entry name" value="Homeodomain-like"/>
    <property type="match status" value="1"/>
</dbReference>
<organism evidence="7 8">
    <name type="scientific">Punica granatum</name>
    <name type="common">Pomegranate</name>
    <dbReference type="NCBI Taxonomy" id="22663"/>
    <lineage>
        <taxon>Eukaryota</taxon>
        <taxon>Viridiplantae</taxon>
        <taxon>Streptophyta</taxon>
        <taxon>Embryophyta</taxon>
        <taxon>Tracheophyta</taxon>
        <taxon>Spermatophyta</taxon>
        <taxon>Magnoliopsida</taxon>
        <taxon>eudicotyledons</taxon>
        <taxon>Gunneridae</taxon>
        <taxon>Pentapetalae</taxon>
        <taxon>rosids</taxon>
        <taxon>malvids</taxon>
        <taxon>Myrtales</taxon>
        <taxon>Lythraceae</taxon>
        <taxon>Punica</taxon>
    </lineage>
</organism>
<dbReference type="PANTHER" id="PTHR45614:SF293">
    <property type="entry name" value="TRANSCRIPTION FACTOR MYB73"/>
    <property type="match status" value="1"/>
</dbReference>
<dbReference type="Gene3D" id="1.10.10.60">
    <property type="entry name" value="Homeodomain-like"/>
    <property type="match status" value="2"/>
</dbReference>
<dbReference type="CDD" id="cd00167">
    <property type="entry name" value="SANT"/>
    <property type="match status" value="2"/>
</dbReference>
<keyword evidence="8" id="KW-1185">Reference proteome</keyword>
<dbReference type="AlphaFoldDB" id="A0A2I0HQF1"/>
<evidence type="ECO:0000256" key="4">
    <source>
        <dbReference type="ARBA" id="ARBA00023125"/>
    </source>
</evidence>
<dbReference type="Proteomes" id="UP000233551">
    <property type="component" value="Unassembled WGS sequence"/>
</dbReference>
<dbReference type="GO" id="GO:0005634">
    <property type="term" value="C:nucleus"/>
    <property type="evidence" value="ECO:0007669"/>
    <property type="project" value="UniProtKB-SubCell"/>
</dbReference>
<accession>A0A2I0HQF1</accession>
<keyword evidence="4" id="KW-0238">DNA-binding</keyword>
<comment type="caution">
    <text evidence="7">The sequence shown here is derived from an EMBL/GenBank/DDBJ whole genome shotgun (WGS) entry which is preliminary data.</text>
</comment>
<evidence type="ECO:0000256" key="6">
    <source>
        <dbReference type="ARBA" id="ARBA00023242"/>
    </source>
</evidence>
<keyword evidence="5" id="KW-0804">Transcription</keyword>
<evidence type="ECO:0000313" key="8">
    <source>
        <dbReference type="Proteomes" id="UP000233551"/>
    </source>
</evidence>
<proteinExistence type="predicted"/>
<dbReference type="EMBL" id="PGOL01006560">
    <property type="protein sequence ID" value="PKI33506.1"/>
    <property type="molecule type" value="Genomic_DNA"/>
</dbReference>
<dbReference type="SMART" id="SM00717">
    <property type="entry name" value="SANT"/>
    <property type="match status" value="2"/>
</dbReference>
<comment type="subcellular location">
    <subcellularLocation>
        <location evidence="1">Nucleus</location>
    </subcellularLocation>
</comment>
<evidence type="ECO:0000256" key="2">
    <source>
        <dbReference type="ARBA" id="ARBA00022737"/>
    </source>
</evidence>
<keyword evidence="2" id="KW-0677">Repeat</keyword>
<dbReference type="FunFam" id="1.10.10.60:FF:000060">
    <property type="entry name" value="MYB transcription factor"/>
    <property type="match status" value="1"/>
</dbReference>
<dbReference type="InterPro" id="IPR050560">
    <property type="entry name" value="MYB_TF"/>
</dbReference>